<proteinExistence type="predicted"/>
<evidence type="ECO:0000313" key="3">
    <source>
        <dbReference type="EMBL" id="UYQ72625.1"/>
    </source>
</evidence>
<dbReference type="RefSeq" id="WP_264224825.1">
    <property type="nucleotide sequence ID" value="NZ_CP107716.1"/>
</dbReference>
<keyword evidence="1" id="KW-0472">Membrane</keyword>
<accession>A0ABY6IN87</accession>
<dbReference type="Proteomes" id="UP001163882">
    <property type="component" value="Chromosome"/>
</dbReference>
<evidence type="ECO:0000313" key="2">
    <source>
        <dbReference type="EMBL" id="UYQ71165.1"/>
    </source>
</evidence>
<evidence type="ECO:0000256" key="1">
    <source>
        <dbReference type="SAM" id="Phobius"/>
    </source>
</evidence>
<sequence>MILTRRTRDRIIIALAVISGIIVLVPSMISAAMSLVGIVVGLI</sequence>
<organism evidence="2 4">
    <name type="scientific">Pelagibacterium flavum</name>
    <dbReference type="NCBI Taxonomy" id="2984530"/>
    <lineage>
        <taxon>Bacteria</taxon>
        <taxon>Pseudomonadati</taxon>
        <taxon>Pseudomonadota</taxon>
        <taxon>Alphaproteobacteria</taxon>
        <taxon>Hyphomicrobiales</taxon>
        <taxon>Devosiaceae</taxon>
        <taxon>Pelagibacterium</taxon>
    </lineage>
</organism>
<protein>
    <submittedName>
        <fullName evidence="2">Uncharacterized protein</fullName>
    </submittedName>
</protein>
<name>A0ABY6IN87_9HYPH</name>
<reference evidence="2" key="1">
    <citation type="submission" date="2022-10" db="EMBL/GenBank/DDBJ databases">
        <title>YIM 151497 complete genome.</title>
        <authorList>
            <person name="Chen X."/>
        </authorList>
    </citation>
    <scope>NUCLEOTIDE SEQUENCE</scope>
    <source>
        <strain evidence="2">YIM 151497</strain>
    </source>
</reference>
<gene>
    <name evidence="3" type="ORF">OF122_02235</name>
    <name evidence="2" type="ORF">OF122_14060</name>
</gene>
<keyword evidence="4" id="KW-1185">Reference proteome</keyword>
<keyword evidence="1" id="KW-1133">Transmembrane helix</keyword>
<evidence type="ECO:0000313" key="4">
    <source>
        <dbReference type="Proteomes" id="UP001163882"/>
    </source>
</evidence>
<feature type="transmembrane region" description="Helical" evidence="1">
    <location>
        <begin position="12"/>
        <end position="40"/>
    </location>
</feature>
<dbReference type="EMBL" id="CP107716">
    <property type="protein sequence ID" value="UYQ71165.1"/>
    <property type="molecule type" value="Genomic_DNA"/>
</dbReference>
<keyword evidence="1" id="KW-0812">Transmembrane</keyword>
<dbReference type="EMBL" id="CP107716">
    <property type="protein sequence ID" value="UYQ72625.1"/>
    <property type="molecule type" value="Genomic_DNA"/>
</dbReference>